<protein>
    <recommendedName>
        <fullName evidence="2">Outer membrane protein beta-barrel domain-containing protein</fullName>
    </recommendedName>
</protein>
<gene>
    <name evidence="1" type="ORF">HGMM_OP4C334</name>
</gene>
<proteinExistence type="predicted"/>
<evidence type="ECO:0008006" key="2">
    <source>
        <dbReference type="Google" id="ProtNLM"/>
    </source>
</evidence>
<reference evidence="1" key="2">
    <citation type="journal article" date="2012" name="PLoS ONE">
        <title>A Deeply Branching Thermophilic Bacterium with an Ancient Acetyl-CoA Pathway Dominates a Subsurface Ecosystem.</title>
        <authorList>
            <person name="Takami H."/>
            <person name="Noguchi H."/>
            <person name="Takaki Y."/>
            <person name="Uchiyama I."/>
            <person name="Toyoda A."/>
            <person name="Nishi S."/>
            <person name="Chee G.-J."/>
            <person name="Arai W."/>
            <person name="Nunoura T."/>
            <person name="Itoh T."/>
            <person name="Hattori M."/>
            <person name="Takai K."/>
        </authorList>
    </citation>
    <scope>NUCLEOTIDE SEQUENCE</scope>
</reference>
<sequence>MRRACVVSILVVLICVSLSELGWAQGENLSVGRFVGVGARWLPNALMPVGPSDVDPALGTAFTGQYWVSDLLAIEAGGWLSGFSDSWNPRSFTSLSGGLLLKLADNPQDDLYLAGRAISVQSVFRNYCCVYREGEPPEESEKIMPPYPWPSYESRTSILAFEVAAGIERSWSAHVTTNLEFGFVYAQTMTTNLPPPGEPPPEEPVPLPKPETTAATNFGFVLHISVNFYLPRK</sequence>
<dbReference type="EMBL" id="AP011803">
    <property type="protein sequence ID" value="BAL59698.1"/>
    <property type="molecule type" value="Genomic_DNA"/>
</dbReference>
<evidence type="ECO:0000313" key="1">
    <source>
        <dbReference type="EMBL" id="BAL59698.1"/>
    </source>
</evidence>
<name>H5SVR5_ACEAU</name>
<organism evidence="1">
    <name type="scientific">Acetithermum autotrophicum</name>
    <dbReference type="NCBI Taxonomy" id="1446466"/>
    <lineage>
        <taxon>Bacteria</taxon>
        <taxon>Candidatus Bipolaricaulota</taxon>
        <taxon>Candidatus Acetithermum</taxon>
    </lineage>
</organism>
<accession>H5SVR5</accession>
<reference evidence="1" key="1">
    <citation type="journal article" date="2005" name="Environ. Microbiol.">
        <title>Genetic and functional properties of uncultivated thermophilic crenarchaeotes from a subsurface gold mine as revealed by analysis of genome fragments.</title>
        <authorList>
            <person name="Nunoura T."/>
            <person name="Hirayama H."/>
            <person name="Takami H."/>
            <person name="Oida H."/>
            <person name="Nishi S."/>
            <person name="Shimamura S."/>
            <person name="Suzuki Y."/>
            <person name="Inagaki F."/>
            <person name="Takai K."/>
            <person name="Nealson K.H."/>
            <person name="Horikoshi K."/>
        </authorList>
    </citation>
    <scope>NUCLEOTIDE SEQUENCE</scope>
</reference>
<dbReference type="AlphaFoldDB" id="H5SVR5"/>